<protein>
    <submittedName>
        <fullName evidence="2">Stage II sporulation protein M</fullName>
    </submittedName>
</protein>
<keyword evidence="3" id="KW-1185">Reference proteome</keyword>
<organism evidence="2 3">
    <name type="scientific">Anaerocolumna jejuensis DSM 15929</name>
    <dbReference type="NCBI Taxonomy" id="1121322"/>
    <lineage>
        <taxon>Bacteria</taxon>
        <taxon>Bacillati</taxon>
        <taxon>Bacillota</taxon>
        <taxon>Clostridia</taxon>
        <taxon>Lachnospirales</taxon>
        <taxon>Lachnospiraceae</taxon>
        <taxon>Anaerocolumna</taxon>
    </lineage>
</organism>
<keyword evidence="1" id="KW-0472">Membrane</keyword>
<evidence type="ECO:0000313" key="3">
    <source>
        <dbReference type="Proteomes" id="UP000184386"/>
    </source>
</evidence>
<accession>A0A1M6NKH8</accession>
<evidence type="ECO:0000313" key="2">
    <source>
        <dbReference type="EMBL" id="SHJ96278.1"/>
    </source>
</evidence>
<gene>
    <name evidence="2" type="ORF">SAMN02745136_01343</name>
</gene>
<keyword evidence="1" id="KW-1133">Transmembrane helix</keyword>
<evidence type="ECO:0000256" key="1">
    <source>
        <dbReference type="SAM" id="Phobius"/>
    </source>
</evidence>
<feature type="transmembrane region" description="Helical" evidence="1">
    <location>
        <begin position="12"/>
        <end position="32"/>
    </location>
</feature>
<reference evidence="2 3" key="1">
    <citation type="submission" date="2016-11" db="EMBL/GenBank/DDBJ databases">
        <authorList>
            <person name="Jaros S."/>
            <person name="Januszkiewicz K."/>
            <person name="Wedrychowicz H."/>
        </authorList>
    </citation>
    <scope>NUCLEOTIDE SEQUENCE [LARGE SCALE GENOMIC DNA]</scope>
    <source>
        <strain evidence="2 3">DSM 15929</strain>
    </source>
</reference>
<dbReference type="AlphaFoldDB" id="A0A1M6NKH8"/>
<dbReference type="STRING" id="1121322.SAMN02745136_01343"/>
<sequence length="201" mass="23425">MNFFKQRLRRFGEVKAGLFLVAFGVILGILFARVFKGFYWGNIHILDSSYLYQIKTTPIDYSVLLKYVYWDIFKNFILFWMVCATSFGIPFIALCLTYIGFQGSFFITVILMKYKLKGILLIIGYTFPQYLIYIPVIFISIRMAFWMNKNLHYDIAGKKGRREKISRYLAMALLLGVVLAVGGLSEAYIGSFILRKILHFF</sequence>
<keyword evidence="1" id="KW-0812">Transmembrane</keyword>
<feature type="transmembrane region" description="Helical" evidence="1">
    <location>
        <begin position="168"/>
        <end position="194"/>
    </location>
</feature>
<dbReference type="EMBL" id="FRAC01000008">
    <property type="protein sequence ID" value="SHJ96278.1"/>
    <property type="molecule type" value="Genomic_DNA"/>
</dbReference>
<name>A0A1M6NKH8_9FIRM</name>
<dbReference type="RefSeq" id="WP_073274147.1">
    <property type="nucleotide sequence ID" value="NZ_FRAC01000008.1"/>
</dbReference>
<dbReference type="InterPro" id="IPR002798">
    <property type="entry name" value="SpoIIM-like"/>
</dbReference>
<dbReference type="OrthoDB" id="2042029at2"/>
<feature type="transmembrane region" description="Helical" evidence="1">
    <location>
        <begin position="77"/>
        <end position="98"/>
    </location>
</feature>
<dbReference type="Pfam" id="PF01944">
    <property type="entry name" value="SpoIIM"/>
    <property type="match status" value="1"/>
</dbReference>
<dbReference type="Proteomes" id="UP000184386">
    <property type="component" value="Unassembled WGS sequence"/>
</dbReference>
<feature type="transmembrane region" description="Helical" evidence="1">
    <location>
        <begin position="130"/>
        <end position="147"/>
    </location>
</feature>
<proteinExistence type="predicted"/>